<dbReference type="PANTHER" id="PTHR46696">
    <property type="entry name" value="P450, PUTATIVE (EUROFUNG)-RELATED"/>
    <property type="match status" value="1"/>
</dbReference>
<comment type="similarity">
    <text evidence="1 2">Belongs to the cytochrome P450 family.</text>
</comment>
<keyword evidence="4" id="KW-1185">Reference proteome</keyword>
<comment type="caution">
    <text evidence="3">The sequence shown here is derived from an EMBL/GenBank/DDBJ whole genome shotgun (WGS) entry which is preliminary data.</text>
</comment>
<proteinExistence type="inferred from homology"/>
<dbReference type="CDD" id="cd11035">
    <property type="entry name" value="P450cam-like"/>
    <property type="match status" value="1"/>
</dbReference>
<protein>
    <submittedName>
        <fullName evidence="3">Cytochrome P450</fullName>
    </submittedName>
</protein>
<keyword evidence="2" id="KW-0560">Oxidoreductase</keyword>
<organism evidence="3 4">
    <name type="scientific">Sphingobium agri</name>
    <dbReference type="NCBI Taxonomy" id="2933566"/>
    <lineage>
        <taxon>Bacteria</taxon>
        <taxon>Pseudomonadati</taxon>
        <taxon>Pseudomonadota</taxon>
        <taxon>Alphaproteobacteria</taxon>
        <taxon>Sphingomonadales</taxon>
        <taxon>Sphingomonadaceae</taxon>
        <taxon>Sphingobium</taxon>
    </lineage>
</organism>
<dbReference type="Pfam" id="PF00067">
    <property type="entry name" value="p450"/>
    <property type="match status" value="1"/>
</dbReference>
<dbReference type="PANTHER" id="PTHR46696:SF6">
    <property type="entry name" value="P450, PUTATIVE (EUROFUNG)-RELATED"/>
    <property type="match status" value="1"/>
</dbReference>
<reference evidence="3 4" key="1">
    <citation type="submission" date="2022-04" db="EMBL/GenBank/DDBJ databases">
        <authorList>
            <person name="Huq M.A."/>
        </authorList>
    </citation>
    <scope>NUCLEOTIDE SEQUENCE [LARGE SCALE GENOMIC DNA]</scope>
    <source>
        <strain evidence="3 4">MAH-33</strain>
    </source>
</reference>
<dbReference type="Gene3D" id="1.10.630.10">
    <property type="entry name" value="Cytochrome P450"/>
    <property type="match status" value="1"/>
</dbReference>
<dbReference type="InterPro" id="IPR036396">
    <property type="entry name" value="Cyt_P450_sf"/>
</dbReference>
<dbReference type="PRINTS" id="PR00359">
    <property type="entry name" value="BP450"/>
</dbReference>
<name>A0ABT0E067_9SPHN</name>
<dbReference type="InterPro" id="IPR002397">
    <property type="entry name" value="Cyt_P450_B"/>
</dbReference>
<keyword evidence="2" id="KW-0503">Monooxygenase</keyword>
<evidence type="ECO:0000256" key="1">
    <source>
        <dbReference type="ARBA" id="ARBA00010617"/>
    </source>
</evidence>
<dbReference type="PROSITE" id="PS00086">
    <property type="entry name" value="CYTOCHROME_P450"/>
    <property type="match status" value="1"/>
</dbReference>
<sequence>MEVMDEASLKQFDVPDHIPRERIYDFDMYNPAGNGEKDYYDIWRTLQEPGVPDIIWTPHNEGHWIATRGSTVSEVLKDYTRFTSEIFFIPKTMGAEWDGLPSMLNPPEHTPYRQILNRYMGRDKIMAMEPEIRALSIELIEAFAADGHCELKSQLANIFPIKMFLALTKLPYEDADKLLRYVAMMMKPEGTAEEMADSLVRGKKALYDYIAPVLAERTANPGSDIISGIAHATVDGRSLTTDEKNRLITIVLLGGLDTVLNFIPVCFAHLAQHPEVVEEIHKNADRLAMVSEELFRRFPLVNEGRMVAKDIEYDGVLLKAGDMVLAPTTMHGIDDRENECPMKVDFNRKRKSHSTFGAGAHVCAGMHLARIEVMILLEEWLKRIPRFRMKPGFKFVTRSGIIGSADALELEWDVN</sequence>
<keyword evidence="2" id="KW-0408">Iron</keyword>
<evidence type="ECO:0000313" key="4">
    <source>
        <dbReference type="Proteomes" id="UP001203512"/>
    </source>
</evidence>
<keyword evidence="2" id="KW-0479">Metal-binding</keyword>
<evidence type="ECO:0000313" key="3">
    <source>
        <dbReference type="EMBL" id="MCK0532587.1"/>
    </source>
</evidence>
<accession>A0ABT0E067</accession>
<dbReference type="SUPFAM" id="SSF48264">
    <property type="entry name" value="Cytochrome P450"/>
    <property type="match status" value="1"/>
</dbReference>
<keyword evidence="2" id="KW-0349">Heme</keyword>
<dbReference type="Proteomes" id="UP001203512">
    <property type="component" value="Unassembled WGS sequence"/>
</dbReference>
<dbReference type="InterPro" id="IPR017972">
    <property type="entry name" value="Cyt_P450_CS"/>
</dbReference>
<evidence type="ECO:0000256" key="2">
    <source>
        <dbReference type="RuleBase" id="RU000461"/>
    </source>
</evidence>
<dbReference type="EMBL" id="JALKHS010000010">
    <property type="protein sequence ID" value="MCK0532587.1"/>
    <property type="molecule type" value="Genomic_DNA"/>
</dbReference>
<gene>
    <name evidence="3" type="ORF">MU848_13435</name>
</gene>
<dbReference type="InterPro" id="IPR001128">
    <property type="entry name" value="Cyt_P450"/>
</dbReference>